<accession>A0A3R7YCB0</accession>
<organism evidence="1 2">
    <name type="scientific">Peronospora effusa</name>
    <dbReference type="NCBI Taxonomy" id="542832"/>
    <lineage>
        <taxon>Eukaryota</taxon>
        <taxon>Sar</taxon>
        <taxon>Stramenopiles</taxon>
        <taxon>Oomycota</taxon>
        <taxon>Peronosporomycetes</taxon>
        <taxon>Peronosporales</taxon>
        <taxon>Peronosporaceae</taxon>
        <taxon>Peronospora</taxon>
    </lineage>
</organism>
<dbReference type="VEuPathDB" id="FungiDB:DD237_001913"/>
<dbReference type="Gene3D" id="2.60.120.650">
    <property type="entry name" value="Cupin"/>
    <property type="match status" value="1"/>
</dbReference>
<gene>
    <name evidence="1" type="ORF">DD237_001913</name>
</gene>
<proteinExistence type="predicted"/>
<protein>
    <submittedName>
        <fullName evidence="1">Uncharacterized protein</fullName>
    </submittedName>
</protein>
<dbReference type="SUPFAM" id="SSF51197">
    <property type="entry name" value="Clavaminate synthase-like"/>
    <property type="match status" value="1"/>
</dbReference>
<name>A0A3R7YCB0_9STRA</name>
<evidence type="ECO:0000313" key="2">
    <source>
        <dbReference type="Proteomes" id="UP000286097"/>
    </source>
</evidence>
<comment type="caution">
    <text evidence="1">The sequence shown here is derived from an EMBL/GenBank/DDBJ whole genome shotgun (WGS) entry which is preliminary data.</text>
</comment>
<dbReference type="EMBL" id="QKXF01000102">
    <property type="protein sequence ID" value="RQM17141.1"/>
    <property type="molecule type" value="Genomic_DNA"/>
</dbReference>
<sequence>MDVEDAMTLSYDDFCSRYMALNRPVLLHNVTNKWFTKTAQWRDGHTINFKYLKEHYGSALAPRYYELWVGKVVSGDVTEYGAEDRWTMRLEKERERSDWRKTDGVLSIDEYLDLIENKTAGKKYLKDWHFVHVFGHDIYEWWDHKEKSDSDYRFVYLGKVLLEAGHRFIKMYFALTGMQS</sequence>
<reference evidence="1 2" key="1">
    <citation type="submission" date="2018-06" db="EMBL/GenBank/DDBJ databases">
        <title>Comparative genomics of downy mildews reveals potential adaptations to biotrophy.</title>
        <authorList>
            <person name="Fletcher K."/>
            <person name="Klosterman S.J."/>
            <person name="Derevnina L."/>
            <person name="Martin F."/>
            <person name="Koike S."/>
            <person name="Reyes Chin-Wo S."/>
            <person name="Mou B."/>
            <person name="Michelmore R."/>
        </authorList>
    </citation>
    <scope>NUCLEOTIDE SEQUENCE [LARGE SCALE GENOMIC DNA]</scope>
    <source>
        <strain evidence="1 2">R13</strain>
    </source>
</reference>
<dbReference type="AlphaFoldDB" id="A0A3R7YCB0"/>
<dbReference type="Proteomes" id="UP000286097">
    <property type="component" value="Unassembled WGS sequence"/>
</dbReference>
<evidence type="ECO:0000313" key="1">
    <source>
        <dbReference type="EMBL" id="RQM17141.1"/>
    </source>
</evidence>